<protein>
    <submittedName>
        <fullName evidence="3">Succinyl-CoA--3-ketoacid-CoA transferase</fullName>
    </submittedName>
</protein>
<dbReference type="EMBL" id="PJNI01000022">
    <property type="protein sequence ID" value="PKR79619.1"/>
    <property type="molecule type" value="Genomic_DNA"/>
</dbReference>
<reference evidence="3 4" key="1">
    <citation type="submission" date="2017-12" db="EMBL/GenBank/DDBJ databases">
        <title>The draft genome sequence of Brumimicrobium saltpan LHR20.</title>
        <authorList>
            <person name="Do Z.-J."/>
            <person name="Luo H.-R."/>
        </authorList>
    </citation>
    <scope>NUCLEOTIDE SEQUENCE [LARGE SCALE GENOMIC DNA]</scope>
    <source>
        <strain evidence="3 4">LHR20</strain>
    </source>
</reference>
<keyword evidence="2 3" id="KW-0808">Transferase</keyword>
<dbReference type="InterPro" id="IPR012791">
    <property type="entry name" value="3-oxoacid_CoA-transf_B"/>
</dbReference>
<dbReference type="OrthoDB" id="9778604at2"/>
<dbReference type="PANTHER" id="PTHR13707:SF57">
    <property type="entry name" value="SUCCINYL-COA:3-KETOACID COENZYME A TRANSFERASE SUBUNIT B-RELATED"/>
    <property type="match status" value="1"/>
</dbReference>
<gene>
    <name evidence="3" type="ORF">CW751_14080</name>
</gene>
<dbReference type="Gene3D" id="3.40.1080.10">
    <property type="entry name" value="Glutaconate Coenzyme A-transferase"/>
    <property type="match status" value="1"/>
</dbReference>
<comment type="caution">
    <text evidence="3">The sequence shown here is derived from an EMBL/GenBank/DDBJ whole genome shotgun (WGS) entry which is preliminary data.</text>
</comment>
<dbReference type="PROSITE" id="PS01274">
    <property type="entry name" value="COA_TRANSF_2"/>
    <property type="match status" value="1"/>
</dbReference>
<dbReference type="InterPro" id="IPR004165">
    <property type="entry name" value="CoA_trans_fam_I"/>
</dbReference>
<dbReference type="SUPFAM" id="SSF100950">
    <property type="entry name" value="NagB/RpiA/CoA transferase-like"/>
    <property type="match status" value="1"/>
</dbReference>
<sequence length="220" mass="23464">MALDKIGIAKRIAQELEDGFYVNLGIGIPTLVANYVPENIQVEFQSENGILGMGNFPFEGEEDADLINAGKQTITAKPGAVFFDSATSFGMIRGNHVQLTVLGAMEVAQNGDIANWKIPGKMVKGMGGAMDLVGSAENIIVAMMHTNKKGDSKLLKECSLPLTGVNCVTKIVTNLAVIEVKDGAFHLIERAPGVSVDEIRKATAGDLVVPDHVPEMKIED</sequence>
<dbReference type="RefSeq" id="WP_101335670.1">
    <property type="nucleotide sequence ID" value="NZ_PJNI01000022.1"/>
</dbReference>
<dbReference type="FunFam" id="3.40.1080.10:FF:000001">
    <property type="entry name" value="Succinyl-coa:3-ketoacid-coenzyme a transferase subunit b"/>
    <property type="match status" value="1"/>
</dbReference>
<organism evidence="3 4">
    <name type="scientific">Brumimicrobium salinarum</name>
    <dbReference type="NCBI Taxonomy" id="2058658"/>
    <lineage>
        <taxon>Bacteria</taxon>
        <taxon>Pseudomonadati</taxon>
        <taxon>Bacteroidota</taxon>
        <taxon>Flavobacteriia</taxon>
        <taxon>Flavobacteriales</taxon>
        <taxon>Crocinitomicaceae</taxon>
        <taxon>Brumimicrobium</taxon>
    </lineage>
</organism>
<evidence type="ECO:0000313" key="4">
    <source>
        <dbReference type="Proteomes" id="UP000236654"/>
    </source>
</evidence>
<dbReference type="InterPro" id="IPR037171">
    <property type="entry name" value="NagB/RpiA_transferase-like"/>
</dbReference>
<dbReference type="NCBIfam" id="TIGR02428">
    <property type="entry name" value="pcaJ_scoB_fam"/>
    <property type="match status" value="1"/>
</dbReference>
<dbReference type="InterPro" id="IPR004164">
    <property type="entry name" value="CoA_transf_AS"/>
</dbReference>
<comment type="similarity">
    <text evidence="1">Belongs to the 3-oxoacid CoA-transferase subunit B family.</text>
</comment>
<name>A0A2I0QZ86_9FLAO</name>
<evidence type="ECO:0000313" key="3">
    <source>
        <dbReference type="EMBL" id="PKR79619.1"/>
    </source>
</evidence>
<dbReference type="SMART" id="SM00882">
    <property type="entry name" value="CoA_trans"/>
    <property type="match status" value="1"/>
</dbReference>
<dbReference type="AlphaFoldDB" id="A0A2I0QZ86"/>
<proteinExistence type="inferred from homology"/>
<accession>A0A2I0QZ86</accession>
<dbReference type="Proteomes" id="UP000236654">
    <property type="component" value="Unassembled WGS sequence"/>
</dbReference>
<keyword evidence="4" id="KW-1185">Reference proteome</keyword>
<dbReference type="Pfam" id="PF01144">
    <property type="entry name" value="CoA_trans"/>
    <property type="match status" value="1"/>
</dbReference>
<dbReference type="GO" id="GO:0008410">
    <property type="term" value="F:CoA-transferase activity"/>
    <property type="evidence" value="ECO:0007669"/>
    <property type="project" value="InterPro"/>
</dbReference>
<evidence type="ECO:0000256" key="1">
    <source>
        <dbReference type="ARBA" id="ARBA00007047"/>
    </source>
</evidence>
<evidence type="ECO:0000256" key="2">
    <source>
        <dbReference type="ARBA" id="ARBA00022679"/>
    </source>
</evidence>
<dbReference type="PANTHER" id="PTHR13707">
    <property type="entry name" value="KETOACID-COENZYME A TRANSFERASE"/>
    <property type="match status" value="1"/>
</dbReference>